<feature type="domain" description="GH16" evidence="2">
    <location>
        <begin position="17"/>
        <end position="275"/>
    </location>
</feature>
<gene>
    <name evidence="3" type="ORF">PAC_03247</name>
</gene>
<keyword evidence="4" id="KW-1185">Reference proteome</keyword>
<dbReference type="AlphaFoldDB" id="A0A1L7WKS7"/>
<evidence type="ECO:0000313" key="4">
    <source>
        <dbReference type="Proteomes" id="UP000184330"/>
    </source>
</evidence>
<dbReference type="OrthoDB" id="192832at2759"/>
<reference evidence="3 4" key="1">
    <citation type="submission" date="2016-03" db="EMBL/GenBank/DDBJ databases">
        <authorList>
            <person name="Ploux O."/>
        </authorList>
    </citation>
    <scope>NUCLEOTIDE SEQUENCE [LARGE SCALE GENOMIC DNA]</scope>
    <source>
        <strain evidence="3 4">UAMH 11012</strain>
    </source>
</reference>
<protein>
    <submittedName>
        <fullName evidence="3">Related to endo-1,3-beta-glucanase</fullName>
    </submittedName>
</protein>
<dbReference type="GO" id="GO:0004553">
    <property type="term" value="F:hydrolase activity, hydrolyzing O-glycosyl compounds"/>
    <property type="evidence" value="ECO:0007669"/>
    <property type="project" value="InterPro"/>
</dbReference>
<dbReference type="PROSITE" id="PS51762">
    <property type="entry name" value="GH16_2"/>
    <property type="match status" value="1"/>
</dbReference>
<sequence length="275" mass="29482">MFSSITALACLSALLTTTLATAPEPNNGFHVVWSDEFSGSSLDMTKWDYYLGQGPNNEQEIYTNGANCKLSGSGSLLITPELNNGQWTSCRIESLPNFQAQAGSQIIVQSRFKLGTPGVQLQGIWPAFWSLGEAVRHGTQWPACGEIDTFENVNGGELGAGTLHCGGYCNDPTGLTSQMNFDYGTFHTWAHAIDLRNSDWRQQSITWYMDGQAYHVTHGSDVGDQASWAATAQAGMFITLNVAVGGSWPGKAASNTASGAAAGMEVQYVAVYEAN</sequence>
<dbReference type="PANTHER" id="PTHR10963">
    <property type="entry name" value="GLYCOSYL HYDROLASE-RELATED"/>
    <property type="match status" value="1"/>
</dbReference>
<dbReference type="GO" id="GO:0005975">
    <property type="term" value="P:carbohydrate metabolic process"/>
    <property type="evidence" value="ECO:0007669"/>
    <property type="project" value="InterPro"/>
</dbReference>
<dbReference type="InterPro" id="IPR000757">
    <property type="entry name" value="Beta-glucanase-like"/>
</dbReference>
<proteinExistence type="predicted"/>
<dbReference type="Proteomes" id="UP000184330">
    <property type="component" value="Unassembled WGS sequence"/>
</dbReference>
<name>A0A1L7WKS7_9HELO</name>
<feature type="signal peptide" evidence="1">
    <location>
        <begin position="1"/>
        <end position="20"/>
    </location>
</feature>
<feature type="chain" id="PRO_5012611715" evidence="1">
    <location>
        <begin position="21"/>
        <end position="275"/>
    </location>
</feature>
<dbReference type="Gene3D" id="2.60.120.200">
    <property type="match status" value="1"/>
</dbReference>
<evidence type="ECO:0000259" key="2">
    <source>
        <dbReference type="PROSITE" id="PS51762"/>
    </source>
</evidence>
<evidence type="ECO:0000313" key="3">
    <source>
        <dbReference type="EMBL" id="CZR53369.1"/>
    </source>
</evidence>
<dbReference type="PANTHER" id="PTHR10963:SF60">
    <property type="entry name" value="GRAM-NEGATIVE BACTERIA-BINDING PROTEIN 1-RELATED"/>
    <property type="match status" value="1"/>
</dbReference>
<dbReference type="SUPFAM" id="SSF49899">
    <property type="entry name" value="Concanavalin A-like lectins/glucanases"/>
    <property type="match status" value="1"/>
</dbReference>
<organism evidence="3 4">
    <name type="scientific">Phialocephala subalpina</name>
    <dbReference type="NCBI Taxonomy" id="576137"/>
    <lineage>
        <taxon>Eukaryota</taxon>
        <taxon>Fungi</taxon>
        <taxon>Dikarya</taxon>
        <taxon>Ascomycota</taxon>
        <taxon>Pezizomycotina</taxon>
        <taxon>Leotiomycetes</taxon>
        <taxon>Helotiales</taxon>
        <taxon>Mollisiaceae</taxon>
        <taxon>Phialocephala</taxon>
        <taxon>Phialocephala fortinii species complex</taxon>
    </lineage>
</organism>
<dbReference type="EMBL" id="FJOG01000003">
    <property type="protein sequence ID" value="CZR53369.1"/>
    <property type="molecule type" value="Genomic_DNA"/>
</dbReference>
<dbReference type="InterPro" id="IPR013320">
    <property type="entry name" value="ConA-like_dom_sf"/>
</dbReference>
<accession>A0A1L7WKS7</accession>
<dbReference type="STRING" id="576137.A0A1L7WKS7"/>
<keyword evidence="1" id="KW-0732">Signal</keyword>
<dbReference type="InterPro" id="IPR050546">
    <property type="entry name" value="Glycosyl_Hydrlase_16"/>
</dbReference>
<evidence type="ECO:0000256" key="1">
    <source>
        <dbReference type="SAM" id="SignalP"/>
    </source>
</evidence>
<dbReference type="Pfam" id="PF26113">
    <property type="entry name" value="GH16_XgeA"/>
    <property type="match status" value="1"/>
</dbReference>